<organism evidence="9 10">
    <name type="scientific">Deinococcus cavernae</name>
    <dbReference type="NCBI Taxonomy" id="2320857"/>
    <lineage>
        <taxon>Bacteria</taxon>
        <taxon>Thermotogati</taxon>
        <taxon>Deinococcota</taxon>
        <taxon>Deinococci</taxon>
        <taxon>Deinococcales</taxon>
        <taxon>Deinococcaceae</taxon>
        <taxon>Deinococcus</taxon>
    </lineage>
</organism>
<dbReference type="GO" id="GO:0016787">
    <property type="term" value="F:hydrolase activity"/>
    <property type="evidence" value="ECO:0007669"/>
    <property type="project" value="UniProtKB-KW"/>
</dbReference>
<keyword evidence="2" id="KW-1003">Cell membrane</keyword>
<dbReference type="RefSeq" id="WP_119765135.1">
    <property type="nucleotide sequence ID" value="NZ_QYUJ01000014.1"/>
</dbReference>
<feature type="transmembrane region" description="Helical" evidence="7">
    <location>
        <begin position="160"/>
        <end position="178"/>
    </location>
</feature>
<comment type="subcellular location">
    <subcellularLocation>
        <location evidence="1">Cell membrane</location>
        <topology evidence="1">Multi-pass membrane protein</topology>
    </subcellularLocation>
</comment>
<evidence type="ECO:0000259" key="8">
    <source>
        <dbReference type="SMART" id="SM00014"/>
    </source>
</evidence>
<feature type="transmembrane region" description="Helical" evidence="7">
    <location>
        <begin position="68"/>
        <end position="86"/>
    </location>
</feature>
<evidence type="ECO:0000256" key="3">
    <source>
        <dbReference type="ARBA" id="ARBA00022692"/>
    </source>
</evidence>
<dbReference type="PANTHER" id="PTHR14969">
    <property type="entry name" value="SPHINGOSINE-1-PHOSPHATE PHOSPHOHYDROLASE"/>
    <property type="match status" value="1"/>
</dbReference>
<keyword evidence="10" id="KW-1185">Reference proteome</keyword>
<dbReference type="SUPFAM" id="SSF48317">
    <property type="entry name" value="Acid phosphatase/Vanadium-dependent haloperoxidase"/>
    <property type="match status" value="1"/>
</dbReference>
<dbReference type="SMART" id="SM00014">
    <property type="entry name" value="acidPPc"/>
    <property type="match status" value="1"/>
</dbReference>
<proteinExistence type="predicted"/>
<name>A0A418V9C7_9DEIO</name>
<feature type="transmembrane region" description="Helical" evidence="7">
    <location>
        <begin position="93"/>
        <end position="115"/>
    </location>
</feature>
<comment type="caution">
    <text evidence="9">The sequence shown here is derived from an EMBL/GenBank/DDBJ whole genome shotgun (WGS) entry which is preliminary data.</text>
</comment>
<keyword evidence="6 7" id="KW-0472">Membrane</keyword>
<evidence type="ECO:0000313" key="10">
    <source>
        <dbReference type="Proteomes" id="UP000286287"/>
    </source>
</evidence>
<evidence type="ECO:0000256" key="5">
    <source>
        <dbReference type="ARBA" id="ARBA00022989"/>
    </source>
</evidence>
<dbReference type="OrthoDB" id="9789113at2"/>
<evidence type="ECO:0000256" key="2">
    <source>
        <dbReference type="ARBA" id="ARBA00022475"/>
    </source>
</evidence>
<evidence type="ECO:0000313" key="9">
    <source>
        <dbReference type="EMBL" id="RJF72721.1"/>
    </source>
</evidence>
<protein>
    <submittedName>
        <fullName evidence="9">Phosphatase PAP2 family protein</fullName>
    </submittedName>
</protein>
<feature type="domain" description="Phosphatidic acid phosphatase type 2/haloperoxidase" evidence="8">
    <location>
        <begin position="97"/>
        <end position="203"/>
    </location>
</feature>
<keyword evidence="3 7" id="KW-0812">Transmembrane</keyword>
<dbReference type="InterPro" id="IPR000326">
    <property type="entry name" value="PAP2/HPO"/>
</dbReference>
<dbReference type="Proteomes" id="UP000286287">
    <property type="component" value="Unassembled WGS sequence"/>
</dbReference>
<keyword evidence="5 7" id="KW-1133">Transmembrane helix</keyword>
<evidence type="ECO:0000256" key="4">
    <source>
        <dbReference type="ARBA" id="ARBA00022801"/>
    </source>
</evidence>
<evidence type="ECO:0000256" key="6">
    <source>
        <dbReference type="ARBA" id="ARBA00023136"/>
    </source>
</evidence>
<dbReference type="CDD" id="cd03392">
    <property type="entry name" value="PAP2_like_2"/>
    <property type="match status" value="1"/>
</dbReference>
<evidence type="ECO:0000256" key="1">
    <source>
        <dbReference type="ARBA" id="ARBA00004651"/>
    </source>
</evidence>
<dbReference type="PANTHER" id="PTHR14969:SF62">
    <property type="entry name" value="DECAPRENYLPHOSPHORYL-5-PHOSPHORIBOSE PHOSPHATASE RV3807C-RELATED"/>
    <property type="match status" value="1"/>
</dbReference>
<dbReference type="EMBL" id="QYUJ01000014">
    <property type="protein sequence ID" value="RJF72721.1"/>
    <property type="molecule type" value="Genomic_DNA"/>
</dbReference>
<accession>A0A418V9C7</accession>
<dbReference type="AlphaFoldDB" id="A0A418V9C7"/>
<feature type="transmembrane region" description="Helical" evidence="7">
    <location>
        <begin position="135"/>
        <end position="153"/>
    </location>
</feature>
<keyword evidence="4" id="KW-0378">Hydrolase</keyword>
<dbReference type="GO" id="GO:0005886">
    <property type="term" value="C:plasma membrane"/>
    <property type="evidence" value="ECO:0007669"/>
    <property type="project" value="UniProtKB-SubCell"/>
</dbReference>
<dbReference type="Gene3D" id="1.20.144.10">
    <property type="entry name" value="Phosphatidic acid phosphatase type 2/haloperoxidase"/>
    <property type="match status" value="2"/>
</dbReference>
<evidence type="ECO:0000256" key="7">
    <source>
        <dbReference type="SAM" id="Phobius"/>
    </source>
</evidence>
<dbReference type="InterPro" id="IPR036938">
    <property type="entry name" value="PAP2/HPO_sf"/>
</dbReference>
<sequence length="231" mass="25441">MSAPRHPARPAHLLSLLLLVGLPLLGVGLIAEDLLEKERFQFEEPLMTWIHAHATPALTSVAVFLHHFGGPYVMVPVFLLLAAWLWRRKERHLANFTLFALAGAGILNAAMKLIFNRARPELWTRIVTEGGASFPSGHSMFAAALSTVLVLLAWRTRWRLLALTLGLAYTLLMLYSRMLLGVHYPTDVLAGALSGTAWTYGVYRLMGGRPSKLDAPLTKQEVASGPLGRSQ</sequence>
<reference evidence="9 10" key="1">
    <citation type="submission" date="2018-09" db="EMBL/GenBank/DDBJ databases">
        <authorList>
            <person name="Zhu H."/>
        </authorList>
    </citation>
    <scope>NUCLEOTIDE SEQUENCE [LARGE SCALE GENOMIC DNA]</scope>
    <source>
        <strain evidence="9 10">K2S05-167</strain>
    </source>
</reference>
<dbReference type="Pfam" id="PF01569">
    <property type="entry name" value="PAP2"/>
    <property type="match status" value="1"/>
</dbReference>
<gene>
    <name evidence="9" type="ORF">D3875_15415</name>
</gene>